<dbReference type="GO" id="GO:0031981">
    <property type="term" value="C:nuclear lumen"/>
    <property type="evidence" value="ECO:0007669"/>
    <property type="project" value="UniProtKB-ARBA"/>
</dbReference>
<evidence type="ECO:0000256" key="7">
    <source>
        <dbReference type="ARBA" id="ARBA00023242"/>
    </source>
</evidence>
<keyword evidence="7" id="KW-0539">Nucleus</keyword>
<gene>
    <name evidence="13" type="primary">Dere\GG15336</name>
    <name evidence="13" type="synonym">dere_GLEANR_15420</name>
    <name evidence="13" type="synonym">GG15336</name>
    <name evidence="13" type="ORF">Dere_GG15336</name>
</gene>
<protein>
    <recommendedName>
        <fullName evidence="9">Transportin-1</fullName>
    </recommendedName>
    <alternativeName>
        <fullName evidence="10">Importin beta-2</fullName>
    </alternativeName>
    <alternativeName>
        <fullName evidence="11">Karyopherin beta-2</fullName>
    </alternativeName>
</protein>
<keyword evidence="14" id="KW-1185">Reference proteome</keyword>
<evidence type="ECO:0000256" key="4">
    <source>
        <dbReference type="ARBA" id="ARBA00022490"/>
    </source>
</evidence>
<accession>B3NGG2</accession>
<organism evidence="13 14">
    <name type="scientific">Drosophila erecta</name>
    <name type="common">Fruit fly</name>
    <dbReference type="NCBI Taxonomy" id="7220"/>
    <lineage>
        <taxon>Eukaryota</taxon>
        <taxon>Metazoa</taxon>
        <taxon>Ecdysozoa</taxon>
        <taxon>Arthropoda</taxon>
        <taxon>Hexapoda</taxon>
        <taxon>Insecta</taxon>
        <taxon>Pterygota</taxon>
        <taxon>Neoptera</taxon>
        <taxon>Endopterygota</taxon>
        <taxon>Diptera</taxon>
        <taxon>Brachycera</taxon>
        <taxon>Muscomorpha</taxon>
        <taxon>Ephydroidea</taxon>
        <taxon>Drosophilidae</taxon>
        <taxon>Drosophila</taxon>
        <taxon>Sophophora</taxon>
    </lineage>
</organism>
<keyword evidence="6" id="KW-0653">Protein transport</keyword>
<dbReference type="InterPro" id="IPR001494">
    <property type="entry name" value="Importin-beta_N"/>
</dbReference>
<dbReference type="FunFam" id="1.25.10.10:FF:000028">
    <property type="entry name" value="Transportin-1 isoform 1"/>
    <property type="match status" value="1"/>
</dbReference>
<evidence type="ECO:0000259" key="12">
    <source>
        <dbReference type="SMART" id="SM00913"/>
    </source>
</evidence>
<dbReference type="KEGG" id="der:6545211"/>
<dbReference type="GO" id="GO:0031267">
    <property type="term" value="F:small GTPase binding"/>
    <property type="evidence" value="ECO:0007669"/>
    <property type="project" value="InterPro"/>
</dbReference>
<evidence type="ECO:0000256" key="11">
    <source>
        <dbReference type="ARBA" id="ARBA00080641"/>
    </source>
</evidence>
<dbReference type="EMBL" id="CH954178">
    <property type="protein sequence ID" value="EDV51128.1"/>
    <property type="molecule type" value="Genomic_DNA"/>
</dbReference>
<proteinExistence type="inferred from homology"/>
<dbReference type="AlphaFoldDB" id="B3NGG2"/>
<dbReference type="HOGENOM" id="CLU_008136_1_0_1"/>
<dbReference type="GO" id="GO:0005737">
    <property type="term" value="C:cytoplasm"/>
    <property type="evidence" value="ECO:0007669"/>
    <property type="project" value="UniProtKB-SubCell"/>
</dbReference>
<dbReference type="OrthoDB" id="951172at2759"/>
<dbReference type="SUPFAM" id="SSF48371">
    <property type="entry name" value="ARM repeat"/>
    <property type="match status" value="1"/>
</dbReference>
<evidence type="ECO:0000256" key="5">
    <source>
        <dbReference type="ARBA" id="ARBA00022737"/>
    </source>
</evidence>
<keyword evidence="4" id="KW-0963">Cytoplasm</keyword>
<dbReference type="Gene3D" id="1.25.10.10">
    <property type="entry name" value="Leucine-rich Repeat Variant"/>
    <property type="match status" value="1"/>
</dbReference>
<evidence type="ECO:0000313" key="13">
    <source>
        <dbReference type="EMBL" id="EDV51128.1"/>
    </source>
</evidence>
<dbReference type="Proteomes" id="UP000008711">
    <property type="component" value="Unassembled WGS sequence"/>
</dbReference>
<dbReference type="OMA" id="ACDFWVQ"/>
<dbReference type="PANTHER" id="PTHR10527">
    <property type="entry name" value="IMPORTIN BETA"/>
    <property type="match status" value="1"/>
</dbReference>
<reference evidence="13 14" key="2">
    <citation type="journal article" date="2008" name="Bioinformatics">
        <title>Assembly reconciliation.</title>
        <authorList>
            <person name="Zimin A.V."/>
            <person name="Smith D.R."/>
            <person name="Sutton G."/>
            <person name="Yorke J.A."/>
        </authorList>
    </citation>
    <scope>NUCLEOTIDE SEQUENCE [LARGE SCALE GENOMIC DNA]</scope>
    <source>
        <strain evidence="13 14">TSC#14021-0224.01</strain>
    </source>
</reference>
<keyword evidence="3" id="KW-0813">Transport</keyword>
<dbReference type="InterPro" id="IPR040122">
    <property type="entry name" value="Importin_beta"/>
</dbReference>
<keyword evidence="5" id="KW-0677">Repeat</keyword>
<evidence type="ECO:0000256" key="1">
    <source>
        <dbReference type="ARBA" id="ARBA00004123"/>
    </source>
</evidence>
<name>B3NGG2_DROER</name>
<dbReference type="InterPro" id="IPR057546">
    <property type="entry name" value="HEAT_GCN1"/>
</dbReference>
<comment type="subcellular location">
    <subcellularLocation>
        <location evidence="2">Cytoplasm</location>
    </subcellularLocation>
    <subcellularLocation>
        <location evidence="1">Nucleus</location>
    </subcellularLocation>
</comment>
<sequence length="877" mass="99499">MAWTPRNEGLQQLLPILKEAQSPDTGTQLVVRMKLKEFHCFPDFNNYLIYVLTKLKTEDEHTRSLCGLILKNNIRMHGTTLQPEIVEYIKHECLQAVGDSSPLIRATVGILITTIASNGGLHNWPQLLPSLCEMLDNQDYNVCEGAFSALQKICEDSAEILDSAALNRPLNIMIPKFLEYFKHSSPKIRSHAIACINHFIINRSQALMLNIDSFIQNLLHLSSDDDPVVCKNVCNALVSLVQVCMDLMIPHMSQIVGYILLRTQDADEDVALQASEFWLSLGRHKCCRNMLAPILSQLLPVLVHRMHYTEVNIILLKGNVDTDDEEPDRPQDISPRFHKSRAHVINTELEEDPDDKSFLEWNLRKCSASSLDMVANIFHEDCLPVMLPILKETLFHQEWVIKESGVLALGAIAEGCMQGMIQHLPELIPYLISCLSDKKALVRSITCWTLSRYANWVVNQPHDQYLKPLMEELLKRILDSNKRVQEAACSAFATLEEEACTELVPYLEYILKTLVFAFSKYQHKNLLILYDAVGTLADSVGHHLNKPQYIDILMPPLIDKWNLLKDNDKDLFPLLECLSRIAIALQSGFLPYCDPVFRRCISLIEQTMNQEKLWEENPTLDYPDKEVMVAAIDLLSGLAEGLGGLIEPLVASSNIVHLLDKCLHDVMPAVLQSSLALLGDLSKACFSQVHPFTVEFFSSIVINLNCSYIEVCNNAIWALGEMCLKLGEAAKQYIWVVISNLLQILNRQNIPKTLLENTAITIGRLGYACPGIVAPHLPEFARVWCTLLRHIQDNSEKYSSFMGMCHMIRVNPEGIMTDFIFFCDAVASWENPPQDLRQMIQNIIQGFQDQMGGENWLSFRDQFPPLLTYRLNNLYNI</sequence>
<evidence type="ECO:0000256" key="3">
    <source>
        <dbReference type="ARBA" id="ARBA00022448"/>
    </source>
</evidence>
<dbReference type="InterPro" id="IPR016024">
    <property type="entry name" value="ARM-type_fold"/>
</dbReference>
<dbReference type="InterPro" id="IPR058584">
    <property type="entry name" value="IMB1_TNPO1-like_TPR"/>
</dbReference>
<dbReference type="eggNOG" id="KOG2023">
    <property type="taxonomic scope" value="Eukaryota"/>
</dbReference>
<evidence type="ECO:0000256" key="2">
    <source>
        <dbReference type="ARBA" id="ARBA00004496"/>
    </source>
</evidence>
<dbReference type="Pfam" id="PF03810">
    <property type="entry name" value="IBN_N"/>
    <property type="match status" value="1"/>
</dbReference>
<evidence type="ECO:0000256" key="8">
    <source>
        <dbReference type="ARBA" id="ARBA00038423"/>
    </source>
</evidence>
<dbReference type="Pfam" id="PF13513">
    <property type="entry name" value="HEAT_EZ"/>
    <property type="match status" value="1"/>
</dbReference>
<dbReference type="Pfam" id="PF23271">
    <property type="entry name" value="HEAT_GCN1"/>
    <property type="match status" value="1"/>
</dbReference>
<comment type="similarity">
    <text evidence="8">Belongs to the importin beta family. Importin beta-2 subfamily.</text>
</comment>
<dbReference type="GO" id="GO:0006606">
    <property type="term" value="P:protein import into nucleus"/>
    <property type="evidence" value="ECO:0007669"/>
    <property type="project" value="InterPro"/>
</dbReference>
<evidence type="ECO:0000256" key="9">
    <source>
        <dbReference type="ARBA" id="ARBA00067327"/>
    </source>
</evidence>
<dbReference type="SMART" id="SM00913">
    <property type="entry name" value="IBN_N"/>
    <property type="match status" value="1"/>
</dbReference>
<reference evidence="13 14" key="1">
    <citation type="journal article" date="2007" name="Nature">
        <title>Evolution of genes and genomes on the Drosophila phylogeny.</title>
        <authorList>
            <consortium name="Drosophila 12 Genomes Consortium"/>
            <person name="Clark A.G."/>
            <person name="Eisen M.B."/>
            <person name="Smith D.R."/>
            <person name="Bergman C.M."/>
            <person name="Oliver B."/>
            <person name="Markow T.A."/>
            <person name="Kaufman T.C."/>
            <person name="Kellis M."/>
            <person name="Gelbart W."/>
            <person name="Iyer V.N."/>
            <person name="Pollard D.A."/>
            <person name="Sackton T.B."/>
            <person name="Larracuente A.M."/>
            <person name="Singh N.D."/>
            <person name="Abad J.P."/>
            <person name="Abt D.N."/>
            <person name="Adryan B."/>
            <person name="Aguade M."/>
            <person name="Akashi H."/>
            <person name="Anderson W.W."/>
            <person name="Aquadro C.F."/>
            <person name="Ardell D.H."/>
            <person name="Arguello R."/>
            <person name="Artieri C.G."/>
            <person name="Barbash D.A."/>
            <person name="Barker D."/>
            <person name="Barsanti P."/>
            <person name="Batterham P."/>
            <person name="Batzoglou S."/>
            <person name="Begun D."/>
            <person name="Bhutkar A."/>
            <person name="Blanco E."/>
            <person name="Bosak S.A."/>
            <person name="Bradley R.K."/>
            <person name="Brand A.D."/>
            <person name="Brent M.R."/>
            <person name="Brooks A.N."/>
            <person name="Brown R.H."/>
            <person name="Butlin R.K."/>
            <person name="Caggese C."/>
            <person name="Calvi B.R."/>
            <person name="Bernardo de Carvalho A."/>
            <person name="Caspi A."/>
            <person name="Castrezana S."/>
            <person name="Celniker S.E."/>
            <person name="Chang J.L."/>
            <person name="Chapple C."/>
            <person name="Chatterji S."/>
            <person name="Chinwalla A."/>
            <person name="Civetta A."/>
            <person name="Clifton S.W."/>
            <person name="Comeron J.M."/>
            <person name="Costello J.C."/>
            <person name="Coyne J.A."/>
            <person name="Daub J."/>
            <person name="David R.G."/>
            <person name="Delcher A.L."/>
            <person name="Delehaunty K."/>
            <person name="Do C.B."/>
            <person name="Ebling H."/>
            <person name="Edwards K."/>
            <person name="Eickbush T."/>
            <person name="Evans J.D."/>
            <person name="Filipski A."/>
            <person name="Findeiss S."/>
            <person name="Freyhult E."/>
            <person name="Fulton L."/>
            <person name="Fulton R."/>
            <person name="Garcia A.C."/>
            <person name="Gardiner A."/>
            <person name="Garfield D.A."/>
            <person name="Garvin B.E."/>
            <person name="Gibson G."/>
            <person name="Gilbert D."/>
            <person name="Gnerre S."/>
            <person name="Godfrey J."/>
            <person name="Good R."/>
            <person name="Gotea V."/>
            <person name="Gravely B."/>
            <person name="Greenberg A.J."/>
            <person name="Griffiths-Jones S."/>
            <person name="Gross S."/>
            <person name="Guigo R."/>
            <person name="Gustafson E.A."/>
            <person name="Haerty W."/>
            <person name="Hahn M.W."/>
            <person name="Halligan D.L."/>
            <person name="Halpern A.L."/>
            <person name="Halter G.M."/>
            <person name="Han M.V."/>
            <person name="Heger A."/>
            <person name="Hillier L."/>
            <person name="Hinrichs A.S."/>
            <person name="Holmes I."/>
            <person name="Hoskins R.A."/>
            <person name="Hubisz M.J."/>
            <person name="Hultmark D."/>
            <person name="Huntley M.A."/>
            <person name="Jaffe D.B."/>
            <person name="Jagadeeshan S."/>
            <person name="Jeck W.R."/>
            <person name="Johnson J."/>
            <person name="Jones C.D."/>
            <person name="Jordan W.C."/>
            <person name="Karpen G.H."/>
            <person name="Kataoka E."/>
            <person name="Keightley P.D."/>
            <person name="Kheradpour P."/>
            <person name="Kirkness E.F."/>
            <person name="Koerich L.B."/>
            <person name="Kristiansen K."/>
            <person name="Kudrna D."/>
            <person name="Kulathinal R.J."/>
            <person name="Kumar S."/>
            <person name="Kwok R."/>
            <person name="Lander E."/>
            <person name="Langley C.H."/>
            <person name="Lapoint R."/>
            <person name="Lazzaro B.P."/>
            <person name="Lee S.J."/>
            <person name="Levesque L."/>
            <person name="Li R."/>
            <person name="Lin C.F."/>
            <person name="Lin M.F."/>
            <person name="Lindblad-Toh K."/>
            <person name="Llopart A."/>
            <person name="Long M."/>
            <person name="Low L."/>
            <person name="Lozovsky E."/>
            <person name="Lu J."/>
            <person name="Luo M."/>
            <person name="Machado C.A."/>
            <person name="Makalowski W."/>
            <person name="Marzo M."/>
            <person name="Matsuda M."/>
            <person name="Matzkin L."/>
            <person name="McAllister B."/>
            <person name="McBride C.S."/>
            <person name="McKernan B."/>
            <person name="McKernan K."/>
            <person name="Mendez-Lago M."/>
            <person name="Minx P."/>
            <person name="Mollenhauer M.U."/>
            <person name="Montooth K."/>
            <person name="Mount S.M."/>
            <person name="Mu X."/>
            <person name="Myers E."/>
            <person name="Negre B."/>
            <person name="Newfeld S."/>
            <person name="Nielsen R."/>
            <person name="Noor M.A."/>
            <person name="O'Grady P."/>
            <person name="Pachter L."/>
            <person name="Papaceit M."/>
            <person name="Parisi M.J."/>
            <person name="Parisi M."/>
            <person name="Parts L."/>
            <person name="Pedersen J.S."/>
            <person name="Pesole G."/>
            <person name="Phillippy A.M."/>
            <person name="Ponting C.P."/>
            <person name="Pop M."/>
            <person name="Porcelli D."/>
            <person name="Powell J.R."/>
            <person name="Prohaska S."/>
            <person name="Pruitt K."/>
            <person name="Puig M."/>
            <person name="Quesneville H."/>
            <person name="Ram K.R."/>
            <person name="Rand D."/>
            <person name="Rasmussen M.D."/>
            <person name="Reed L.K."/>
            <person name="Reenan R."/>
            <person name="Reily A."/>
            <person name="Remington K.A."/>
            <person name="Rieger T.T."/>
            <person name="Ritchie M.G."/>
            <person name="Robin C."/>
            <person name="Rogers Y.H."/>
            <person name="Rohde C."/>
            <person name="Rozas J."/>
            <person name="Rubenfield M.J."/>
            <person name="Ruiz A."/>
            <person name="Russo S."/>
            <person name="Salzberg S.L."/>
            <person name="Sanchez-Gracia A."/>
            <person name="Saranga D.J."/>
            <person name="Sato H."/>
            <person name="Schaeffer S.W."/>
            <person name="Schatz M.C."/>
            <person name="Schlenke T."/>
            <person name="Schwartz R."/>
            <person name="Segarra C."/>
            <person name="Singh R.S."/>
            <person name="Sirot L."/>
            <person name="Sirota M."/>
            <person name="Sisneros N.B."/>
            <person name="Smith C.D."/>
            <person name="Smith T.F."/>
            <person name="Spieth J."/>
            <person name="Stage D.E."/>
            <person name="Stark A."/>
            <person name="Stephan W."/>
            <person name="Strausberg R.L."/>
            <person name="Strempel S."/>
            <person name="Sturgill D."/>
            <person name="Sutton G."/>
            <person name="Sutton G.G."/>
            <person name="Tao W."/>
            <person name="Teichmann S."/>
            <person name="Tobari Y.N."/>
            <person name="Tomimura Y."/>
            <person name="Tsolas J.M."/>
            <person name="Valente V.L."/>
            <person name="Venter E."/>
            <person name="Venter J.C."/>
            <person name="Vicario S."/>
            <person name="Vieira F.G."/>
            <person name="Vilella A.J."/>
            <person name="Villasante A."/>
            <person name="Walenz B."/>
            <person name="Wang J."/>
            <person name="Wasserman M."/>
            <person name="Watts T."/>
            <person name="Wilson D."/>
            <person name="Wilson R.K."/>
            <person name="Wing R.A."/>
            <person name="Wolfner M.F."/>
            <person name="Wong A."/>
            <person name="Wong G.K."/>
            <person name="Wu C.I."/>
            <person name="Wu G."/>
            <person name="Yamamoto D."/>
            <person name="Yang H.P."/>
            <person name="Yang S.P."/>
            <person name="Yorke J.A."/>
            <person name="Yoshida K."/>
            <person name="Zdobnov E."/>
            <person name="Zhang P."/>
            <person name="Zhang Y."/>
            <person name="Zimin A.V."/>
            <person name="Baldwin J."/>
            <person name="Abdouelleil A."/>
            <person name="Abdulkadir J."/>
            <person name="Abebe A."/>
            <person name="Abera B."/>
            <person name="Abreu J."/>
            <person name="Acer S.C."/>
            <person name="Aftuck L."/>
            <person name="Alexander A."/>
            <person name="An P."/>
            <person name="Anderson E."/>
            <person name="Anderson S."/>
            <person name="Arachi H."/>
            <person name="Azer M."/>
            <person name="Bachantsang P."/>
            <person name="Barry A."/>
            <person name="Bayul T."/>
            <person name="Berlin A."/>
            <person name="Bessette D."/>
            <person name="Bloom T."/>
            <person name="Blye J."/>
            <person name="Boguslavskiy L."/>
            <person name="Bonnet C."/>
            <person name="Boukhgalter B."/>
            <person name="Bourzgui I."/>
            <person name="Brown A."/>
            <person name="Cahill P."/>
            <person name="Channer S."/>
            <person name="Cheshatsang Y."/>
            <person name="Chuda L."/>
            <person name="Citroen M."/>
            <person name="Collymore A."/>
            <person name="Cooke P."/>
            <person name="Costello M."/>
            <person name="D'Aco K."/>
            <person name="Daza R."/>
            <person name="De Haan G."/>
            <person name="DeGray S."/>
            <person name="DeMaso C."/>
            <person name="Dhargay N."/>
            <person name="Dooley K."/>
            <person name="Dooley E."/>
            <person name="Doricent M."/>
            <person name="Dorje P."/>
            <person name="Dorjee K."/>
            <person name="Dupes A."/>
            <person name="Elong R."/>
            <person name="Falk J."/>
            <person name="Farina A."/>
            <person name="Faro S."/>
            <person name="Ferguson D."/>
            <person name="Fisher S."/>
            <person name="Foley C.D."/>
            <person name="Franke A."/>
            <person name="Friedrich D."/>
            <person name="Gadbois L."/>
            <person name="Gearin G."/>
            <person name="Gearin C.R."/>
            <person name="Giannoukos G."/>
            <person name="Goode T."/>
            <person name="Graham J."/>
            <person name="Grandbois E."/>
            <person name="Grewal S."/>
            <person name="Gyaltsen K."/>
            <person name="Hafez N."/>
            <person name="Hagos B."/>
            <person name="Hall J."/>
            <person name="Henson C."/>
            <person name="Hollinger A."/>
            <person name="Honan T."/>
            <person name="Huard M.D."/>
            <person name="Hughes L."/>
            <person name="Hurhula B."/>
            <person name="Husby M.E."/>
            <person name="Kamat A."/>
            <person name="Kanga B."/>
            <person name="Kashin S."/>
            <person name="Khazanovich D."/>
            <person name="Kisner P."/>
            <person name="Lance K."/>
            <person name="Lara M."/>
            <person name="Lee W."/>
            <person name="Lennon N."/>
            <person name="Letendre F."/>
            <person name="LeVine R."/>
            <person name="Lipovsky A."/>
            <person name="Liu X."/>
            <person name="Liu J."/>
            <person name="Liu S."/>
            <person name="Lokyitsang T."/>
            <person name="Lokyitsang Y."/>
            <person name="Lubonja R."/>
            <person name="Lui A."/>
            <person name="MacDonald P."/>
            <person name="Magnisalis V."/>
            <person name="Maru K."/>
            <person name="Matthews C."/>
            <person name="McCusker W."/>
            <person name="McDonough S."/>
            <person name="Mehta T."/>
            <person name="Meldrim J."/>
            <person name="Meneus L."/>
            <person name="Mihai O."/>
            <person name="Mihalev A."/>
            <person name="Mihova T."/>
            <person name="Mittelman R."/>
            <person name="Mlenga V."/>
            <person name="Montmayeur A."/>
            <person name="Mulrain L."/>
            <person name="Navidi A."/>
            <person name="Naylor J."/>
            <person name="Negash T."/>
            <person name="Nguyen T."/>
            <person name="Nguyen N."/>
            <person name="Nicol R."/>
            <person name="Norbu C."/>
            <person name="Norbu N."/>
            <person name="Novod N."/>
            <person name="O'Neill B."/>
            <person name="Osman S."/>
            <person name="Markiewicz E."/>
            <person name="Oyono O.L."/>
            <person name="Patti C."/>
            <person name="Phunkhang P."/>
            <person name="Pierre F."/>
            <person name="Priest M."/>
            <person name="Raghuraman S."/>
            <person name="Rege F."/>
            <person name="Reyes R."/>
            <person name="Rise C."/>
            <person name="Rogov P."/>
            <person name="Ross K."/>
            <person name="Ryan E."/>
            <person name="Settipalli S."/>
            <person name="Shea T."/>
            <person name="Sherpa N."/>
            <person name="Shi L."/>
            <person name="Shih D."/>
            <person name="Sparrow T."/>
            <person name="Spaulding J."/>
            <person name="Stalker J."/>
            <person name="Stange-Thomann N."/>
            <person name="Stavropoulos S."/>
            <person name="Stone C."/>
            <person name="Strader C."/>
            <person name="Tesfaye S."/>
            <person name="Thomson T."/>
            <person name="Thoulutsang Y."/>
            <person name="Thoulutsang D."/>
            <person name="Topham K."/>
            <person name="Topping I."/>
            <person name="Tsamla T."/>
            <person name="Vassiliev H."/>
            <person name="Vo A."/>
            <person name="Wangchuk T."/>
            <person name="Wangdi T."/>
            <person name="Weiand M."/>
            <person name="Wilkinson J."/>
            <person name="Wilson A."/>
            <person name="Yadav S."/>
            <person name="Young G."/>
            <person name="Yu Q."/>
            <person name="Zembek L."/>
            <person name="Zhong D."/>
            <person name="Zimmer A."/>
            <person name="Zwirko Z."/>
            <person name="Jaffe D.B."/>
            <person name="Alvarez P."/>
            <person name="Brockman W."/>
            <person name="Butler J."/>
            <person name="Chin C."/>
            <person name="Gnerre S."/>
            <person name="Grabherr M."/>
            <person name="Kleber M."/>
            <person name="Mauceli E."/>
            <person name="MacCallum I."/>
        </authorList>
    </citation>
    <scope>NUCLEOTIDE SEQUENCE [LARGE SCALE GENOMIC DNA]</scope>
    <source>
        <strain evidence="13 14">TSC#14021-0224.01</strain>
    </source>
</reference>
<dbReference type="InterPro" id="IPR011989">
    <property type="entry name" value="ARM-like"/>
</dbReference>
<evidence type="ECO:0000256" key="10">
    <source>
        <dbReference type="ARBA" id="ARBA00076938"/>
    </source>
</evidence>
<dbReference type="PhylomeDB" id="B3NGG2"/>
<feature type="domain" description="Importin N-terminal" evidence="12">
    <location>
        <begin position="31"/>
        <end position="99"/>
    </location>
</feature>
<evidence type="ECO:0000256" key="6">
    <source>
        <dbReference type="ARBA" id="ARBA00022927"/>
    </source>
</evidence>
<evidence type="ECO:0000313" key="14">
    <source>
        <dbReference type="Proteomes" id="UP000008711"/>
    </source>
</evidence>
<dbReference type="Pfam" id="PF25574">
    <property type="entry name" value="TPR_IMB1"/>
    <property type="match status" value="1"/>
</dbReference>